<gene>
    <name evidence="1" type="ORF">U7230_06135</name>
</gene>
<reference evidence="1 2" key="1">
    <citation type="journal article" date="2024" name="Front. Microbiol.">
        <title>Novel thermophilic genera Geochorda gen. nov. and Carboxydochorda gen. nov. from the deep terrestrial subsurface reveal the ecophysiological diversity in the class Limnochordia.</title>
        <authorList>
            <person name="Karnachuk O.V."/>
            <person name="Lukina A.P."/>
            <person name="Avakyan M.R."/>
            <person name="Kadnikov V.V."/>
            <person name="Begmatov S."/>
            <person name="Beletsky A.V."/>
            <person name="Vlasova K.G."/>
            <person name="Novikov A.A."/>
            <person name="Shcherbakova V.A."/>
            <person name="Mardanov A.V."/>
            <person name="Ravin N.V."/>
        </authorList>
    </citation>
    <scope>NUCLEOTIDE SEQUENCE [LARGE SCALE GENOMIC DNA]</scope>
    <source>
        <strain evidence="1 2">L945</strain>
    </source>
</reference>
<sequence>MQQRSSHAVAGDSHDSFLAMLLERYHEVLTVRYLARKRLIELTFLADGEIGTGQFMHLRTQLQRAGEAIGALLSIPAGSLRCRRSFVLGYTQLTIQRDLDTLSVEELDVLVGLVRQVLGPRLVVEPLASGEGPSGDVADDEGASPERLAHHLEALKRRRRIHTLIGLRHSGQPLVYDMVTSPASSAGARHR</sequence>
<organism evidence="1 2">
    <name type="scientific">Carboxydichorda subterranea</name>
    <dbReference type="NCBI Taxonomy" id="3109565"/>
    <lineage>
        <taxon>Bacteria</taxon>
        <taxon>Bacillati</taxon>
        <taxon>Bacillota</taxon>
        <taxon>Limnochordia</taxon>
        <taxon>Limnochordales</taxon>
        <taxon>Geochordaceae</taxon>
        <taxon>Carboxydichorda</taxon>
    </lineage>
</organism>
<evidence type="ECO:0000313" key="2">
    <source>
        <dbReference type="Proteomes" id="UP001332192"/>
    </source>
</evidence>
<dbReference type="EMBL" id="CP141615">
    <property type="protein sequence ID" value="WRP18578.1"/>
    <property type="molecule type" value="Genomic_DNA"/>
</dbReference>
<name>A0ABZ1C0P9_9FIRM</name>
<protein>
    <submittedName>
        <fullName evidence="1">Uncharacterized protein</fullName>
    </submittedName>
</protein>
<evidence type="ECO:0000313" key="1">
    <source>
        <dbReference type="EMBL" id="WRP18578.1"/>
    </source>
</evidence>
<dbReference type="Proteomes" id="UP001332192">
    <property type="component" value="Chromosome"/>
</dbReference>
<keyword evidence="2" id="KW-1185">Reference proteome</keyword>
<accession>A0ABZ1C0P9</accession>
<dbReference type="RefSeq" id="WP_324717851.1">
    <property type="nucleotide sequence ID" value="NZ_CP141615.1"/>
</dbReference>
<proteinExistence type="predicted"/>